<accession>A0A778F1S2</accession>
<dbReference type="Proteomes" id="UP000512322">
    <property type="component" value="Plasmid pRHB30-C10_4"/>
</dbReference>
<dbReference type="GO" id="GO:0015628">
    <property type="term" value="P:protein secretion by the type II secretion system"/>
    <property type="evidence" value="ECO:0007669"/>
    <property type="project" value="InterPro"/>
</dbReference>
<keyword evidence="8" id="KW-0472">Membrane</keyword>
<dbReference type="InterPro" id="IPR051621">
    <property type="entry name" value="T2SS_protein_J"/>
</dbReference>
<dbReference type="PANTHER" id="PTHR39583">
    <property type="entry name" value="TYPE II SECRETION SYSTEM PROTEIN J-RELATED"/>
    <property type="match status" value="1"/>
</dbReference>
<keyword evidence="6" id="KW-0812">Transmembrane</keyword>
<evidence type="ECO:0000313" key="10">
    <source>
        <dbReference type="EMBL" id="QMF70608.1"/>
    </source>
</evidence>
<evidence type="ECO:0000256" key="4">
    <source>
        <dbReference type="ARBA" id="ARBA00022481"/>
    </source>
</evidence>
<evidence type="ECO:0000256" key="2">
    <source>
        <dbReference type="ARBA" id="ARBA00021549"/>
    </source>
</evidence>
<dbReference type="NCBIfam" id="TIGR02532">
    <property type="entry name" value="IV_pilin_GFxxxE"/>
    <property type="match status" value="1"/>
</dbReference>
<geneLocation type="plasmid" evidence="11">
    <name>prhb30-c10_4</name>
</geneLocation>
<evidence type="ECO:0000313" key="11">
    <source>
        <dbReference type="Proteomes" id="UP000512322"/>
    </source>
</evidence>
<dbReference type="GO" id="GO:0005886">
    <property type="term" value="C:plasma membrane"/>
    <property type="evidence" value="ECO:0007669"/>
    <property type="project" value="UniProtKB-SubCell"/>
</dbReference>
<keyword evidence="3" id="KW-1003">Cell membrane</keyword>
<keyword evidence="4" id="KW-0488">Methylation</keyword>
<dbReference type="NCBIfam" id="TIGR01708">
    <property type="entry name" value="typeII_sec_gspH"/>
    <property type="match status" value="1"/>
</dbReference>
<organism evidence="10 11">
    <name type="scientific">Escherichia coli</name>
    <dbReference type="NCBI Taxonomy" id="562"/>
    <lineage>
        <taxon>Bacteria</taxon>
        <taxon>Pseudomonadati</taxon>
        <taxon>Pseudomonadota</taxon>
        <taxon>Gammaproteobacteria</taxon>
        <taxon>Enterobacterales</taxon>
        <taxon>Enterobacteriaceae</taxon>
        <taxon>Escherichia</taxon>
    </lineage>
</organism>
<dbReference type="RefSeq" id="WP_025766370.1">
    <property type="nucleotide sequence ID" value="NZ_JAIZUA010000080.1"/>
</dbReference>
<dbReference type="SUPFAM" id="SSF54523">
    <property type="entry name" value="Pili subunits"/>
    <property type="match status" value="1"/>
</dbReference>
<dbReference type="PANTHER" id="PTHR39583:SF2">
    <property type="entry name" value="TYPE II SECRETION SYSTEM PROTEIN J"/>
    <property type="match status" value="1"/>
</dbReference>
<keyword evidence="5" id="KW-0997">Cell inner membrane</keyword>
<dbReference type="InterPro" id="IPR049875">
    <property type="entry name" value="TypeII_GspH"/>
</dbReference>
<reference evidence="10 11" key="1">
    <citation type="submission" date="2020-06" db="EMBL/GenBank/DDBJ databases">
        <title>REHAB project genomes.</title>
        <authorList>
            <person name="Shaw L.P."/>
        </authorList>
    </citation>
    <scope>NUCLEOTIDE SEQUENCE [LARGE SCALE GENOMIC DNA]</scope>
    <source>
        <strain evidence="10 11">RHB30-C10</strain>
        <plasmid evidence="11">prhb30-c10_4</plasmid>
    </source>
</reference>
<sequence length="181" mass="20437">MSQRGFTLLEMMLVILLIGSAASLVLMSFPAAQQKNMQQQRERLQTQLDFALDTLQQDGVVLGLQIRPQGWEFKFLQHQKSESPSSVTGSHIWQEYVWQPWQPRRAVMGGKLPDEISLELQLQDLQQWSPASGLEATPDILLLPGGEVTPFTLLFRQMESNTVVGLRVDESGVIDVFEDEV</sequence>
<evidence type="ECO:0000256" key="1">
    <source>
        <dbReference type="ARBA" id="ARBA00004377"/>
    </source>
</evidence>
<name>A0A778F1S2_ECOLX</name>
<dbReference type="InterPro" id="IPR012902">
    <property type="entry name" value="N_methyl_site"/>
</dbReference>
<dbReference type="EMBL" id="CP057296">
    <property type="protein sequence ID" value="QMF70608.1"/>
    <property type="molecule type" value="Genomic_DNA"/>
</dbReference>
<keyword evidence="10" id="KW-0614">Plasmid</keyword>
<evidence type="ECO:0000256" key="5">
    <source>
        <dbReference type="ARBA" id="ARBA00022519"/>
    </source>
</evidence>
<evidence type="ECO:0000256" key="7">
    <source>
        <dbReference type="ARBA" id="ARBA00022989"/>
    </source>
</evidence>
<evidence type="ECO:0000256" key="3">
    <source>
        <dbReference type="ARBA" id="ARBA00022475"/>
    </source>
</evidence>
<comment type="subcellular location">
    <subcellularLocation>
        <location evidence="1">Cell inner membrane</location>
        <topology evidence="1">Single-pass membrane protein</topology>
    </subcellularLocation>
</comment>
<dbReference type="AlphaFoldDB" id="A0A778F1S2"/>
<keyword evidence="7" id="KW-1133">Transmembrane helix</keyword>
<evidence type="ECO:0000256" key="8">
    <source>
        <dbReference type="ARBA" id="ARBA00023136"/>
    </source>
</evidence>
<protein>
    <recommendedName>
        <fullName evidence="2">Type II secretion system protein H</fullName>
    </recommendedName>
    <alternativeName>
        <fullName evidence="9">General secretion pathway protein H</fullName>
    </alternativeName>
</protein>
<evidence type="ECO:0000256" key="6">
    <source>
        <dbReference type="ARBA" id="ARBA00022692"/>
    </source>
</evidence>
<evidence type="ECO:0000256" key="9">
    <source>
        <dbReference type="ARBA" id="ARBA00030775"/>
    </source>
</evidence>
<dbReference type="PRINTS" id="PR00885">
    <property type="entry name" value="BCTERIALGSPH"/>
</dbReference>
<dbReference type="Gene3D" id="3.55.40.10">
    <property type="entry name" value="minor pseudopilin epsh domain"/>
    <property type="match status" value="1"/>
</dbReference>
<dbReference type="Pfam" id="PF07963">
    <property type="entry name" value="N_methyl"/>
    <property type="match status" value="1"/>
</dbReference>
<dbReference type="InterPro" id="IPR002416">
    <property type="entry name" value="T2SS_protein-GspH"/>
</dbReference>
<dbReference type="InterPro" id="IPR045584">
    <property type="entry name" value="Pilin-like"/>
</dbReference>
<dbReference type="GO" id="GO:0015627">
    <property type="term" value="C:type II protein secretion system complex"/>
    <property type="evidence" value="ECO:0007669"/>
    <property type="project" value="InterPro"/>
</dbReference>
<gene>
    <name evidence="10" type="primary">gspH</name>
    <name evidence="10" type="ORF">HVY77_27780</name>
</gene>
<dbReference type="PROSITE" id="PS00409">
    <property type="entry name" value="PROKAR_NTER_METHYL"/>
    <property type="match status" value="1"/>
</dbReference>
<proteinExistence type="predicted"/>